<proteinExistence type="predicted"/>
<sequence>MTLRSLSFLPGNFATAWCLRTQRWDTLMKSAEITKAVKAMKAAAIGHRSMQEEEDRWMMKIRKKSK</sequence>
<evidence type="ECO:0000313" key="1">
    <source>
        <dbReference type="EMBL" id="KAI0499312.1"/>
    </source>
</evidence>
<comment type="caution">
    <text evidence="1">The sequence shown here is derived from an EMBL/GenBank/DDBJ whole genome shotgun (WGS) entry which is preliminary data.</text>
</comment>
<dbReference type="AlphaFoldDB" id="A0A8T3AUC0"/>
<accession>A0A8T3AUC0</accession>
<organism evidence="1 2">
    <name type="scientific">Dendrobium nobile</name>
    <name type="common">Orchid</name>
    <dbReference type="NCBI Taxonomy" id="94219"/>
    <lineage>
        <taxon>Eukaryota</taxon>
        <taxon>Viridiplantae</taxon>
        <taxon>Streptophyta</taxon>
        <taxon>Embryophyta</taxon>
        <taxon>Tracheophyta</taxon>
        <taxon>Spermatophyta</taxon>
        <taxon>Magnoliopsida</taxon>
        <taxon>Liliopsida</taxon>
        <taxon>Asparagales</taxon>
        <taxon>Orchidaceae</taxon>
        <taxon>Epidendroideae</taxon>
        <taxon>Malaxideae</taxon>
        <taxon>Dendrobiinae</taxon>
        <taxon>Dendrobium</taxon>
    </lineage>
</organism>
<gene>
    <name evidence="1" type="ORF">KFK09_020215</name>
</gene>
<dbReference type="Proteomes" id="UP000829196">
    <property type="component" value="Unassembled WGS sequence"/>
</dbReference>
<keyword evidence="2" id="KW-1185">Reference proteome</keyword>
<reference evidence="1" key="1">
    <citation type="journal article" date="2022" name="Front. Genet.">
        <title>Chromosome-Scale Assembly of the Dendrobium nobile Genome Provides Insights Into the Molecular Mechanism of the Biosynthesis of the Medicinal Active Ingredient of Dendrobium.</title>
        <authorList>
            <person name="Xu Q."/>
            <person name="Niu S.-C."/>
            <person name="Li K.-L."/>
            <person name="Zheng P.-J."/>
            <person name="Zhang X.-J."/>
            <person name="Jia Y."/>
            <person name="Liu Y."/>
            <person name="Niu Y.-X."/>
            <person name="Yu L.-H."/>
            <person name="Chen D.-F."/>
            <person name="Zhang G.-Q."/>
        </authorList>
    </citation>
    <scope>NUCLEOTIDE SEQUENCE</scope>
    <source>
        <tissue evidence="1">Leaf</tissue>
    </source>
</reference>
<evidence type="ECO:0000313" key="2">
    <source>
        <dbReference type="Proteomes" id="UP000829196"/>
    </source>
</evidence>
<protein>
    <submittedName>
        <fullName evidence="1">Uncharacterized protein</fullName>
    </submittedName>
</protein>
<dbReference type="EMBL" id="JAGYWB010000014">
    <property type="protein sequence ID" value="KAI0499312.1"/>
    <property type="molecule type" value="Genomic_DNA"/>
</dbReference>
<name>A0A8T3AUC0_DENNO</name>